<evidence type="ECO:0000256" key="4">
    <source>
        <dbReference type="ARBA" id="ARBA00023136"/>
    </source>
</evidence>
<dbReference type="EMBL" id="CP017820">
    <property type="protein sequence ID" value="APA11325.1"/>
    <property type="molecule type" value="Genomic_DNA"/>
</dbReference>
<dbReference type="PANTHER" id="PTHR23502:SF52">
    <property type="entry name" value="MULTIDRUG TRANSPORTER, PUTATIVE (AFU_ORTHOLOGUE AFUA_2G17730)-RELATED"/>
    <property type="match status" value="1"/>
</dbReference>
<feature type="transmembrane region" description="Helical" evidence="5">
    <location>
        <begin position="141"/>
        <end position="167"/>
    </location>
</feature>
<evidence type="ECO:0000256" key="1">
    <source>
        <dbReference type="ARBA" id="ARBA00004141"/>
    </source>
</evidence>
<dbReference type="OrthoDB" id="5403280at2759"/>
<dbReference type="GO" id="GO:0016020">
    <property type="term" value="C:membrane"/>
    <property type="evidence" value="ECO:0007669"/>
    <property type="project" value="UniProtKB-SubCell"/>
</dbReference>
<accession>A0A1D9Q8S3</accession>
<dbReference type="PANTHER" id="PTHR23502">
    <property type="entry name" value="MAJOR FACILITATOR SUPERFAMILY"/>
    <property type="match status" value="1"/>
</dbReference>
<evidence type="ECO:0008006" key="8">
    <source>
        <dbReference type="Google" id="ProtNLM"/>
    </source>
</evidence>
<organism evidence="6 7">
    <name type="scientific">Sclerotinia sclerotiorum (strain ATCC 18683 / 1980 / Ss-1)</name>
    <name type="common">White mold</name>
    <name type="synonym">Whetzelinia sclerotiorum</name>
    <dbReference type="NCBI Taxonomy" id="665079"/>
    <lineage>
        <taxon>Eukaryota</taxon>
        <taxon>Fungi</taxon>
        <taxon>Dikarya</taxon>
        <taxon>Ascomycota</taxon>
        <taxon>Pezizomycotina</taxon>
        <taxon>Leotiomycetes</taxon>
        <taxon>Helotiales</taxon>
        <taxon>Sclerotiniaceae</taxon>
        <taxon>Sclerotinia</taxon>
    </lineage>
</organism>
<comment type="subcellular location">
    <subcellularLocation>
        <location evidence="1">Membrane</location>
        <topology evidence="1">Multi-pass membrane protein</topology>
    </subcellularLocation>
</comment>
<evidence type="ECO:0000256" key="2">
    <source>
        <dbReference type="ARBA" id="ARBA00022692"/>
    </source>
</evidence>
<protein>
    <recommendedName>
        <fullName evidence="8">Major facilitator superfamily (MFS) profile domain-containing protein</fullName>
    </recommendedName>
</protein>
<gene>
    <name evidence="6" type="ORF">sscle_07g060950</name>
</gene>
<dbReference type="Proteomes" id="UP000177798">
    <property type="component" value="Chromosome 7"/>
</dbReference>
<feature type="transmembrane region" description="Helical" evidence="5">
    <location>
        <begin position="37"/>
        <end position="59"/>
    </location>
</feature>
<keyword evidence="2 5" id="KW-0812">Transmembrane</keyword>
<dbReference type="InterPro" id="IPR036259">
    <property type="entry name" value="MFS_trans_sf"/>
</dbReference>
<evidence type="ECO:0000256" key="5">
    <source>
        <dbReference type="SAM" id="Phobius"/>
    </source>
</evidence>
<name>A0A1D9Q8S3_SCLS1</name>
<keyword evidence="3 5" id="KW-1133">Transmembrane helix</keyword>
<evidence type="ECO:0000256" key="3">
    <source>
        <dbReference type="ARBA" id="ARBA00022989"/>
    </source>
</evidence>
<dbReference type="AlphaFoldDB" id="A0A1D9Q8S3"/>
<keyword evidence="4 5" id="KW-0472">Membrane</keyword>
<dbReference type="VEuPathDB" id="FungiDB:sscle_07g060950"/>
<proteinExistence type="predicted"/>
<evidence type="ECO:0000313" key="6">
    <source>
        <dbReference type="EMBL" id="APA11325.1"/>
    </source>
</evidence>
<evidence type="ECO:0000313" key="7">
    <source>
        <dbReference type="Proteomes" id="UP000177798"/>
    </source>
</evidence>
<dbReference type="SUPFAM" id="SSF103473">
    <property type="entry name" value="MFS general substrate transporter"/>
    <property type="match status" value="1"/>
</dbReference>
<reference evidence="7" key="1">
    <citation type="journal article" date="2017" name="Genome Biol. Evol.">
        <title>The complete genome sequence of the phytopathogenic fungus Sclerotinia sclerotiorum reveals insights into the genome architecture of broad host range pathogens.</title>
        <authorList>
            <person name="Derbyshire M."/>
            <person name="Denton-Giles M."/>
            <person name="Hegedus D."/>
            <person name="Seifbarghy S."/>
            <person name="Rollins J."/>
            <person name="van Kan J."/>
            <person name="Seidl M.F."/>
            <person name="Faino L."/>
            <person name="Mbengue M."/>
            <person name="Navaud O."/>
            <person name="Raffaele S."/>
            <person name="Hammond-Kosack K."/>
            <person name="Heard S."/>
            <person name="Oliver R."/>
        </authorList>
    </citation>
    <scope>NUCLEOTIDE SEQUENCE [LARGE SCALE GENOMIC DNA]</scope>
    <source>
        <strain evidence="7">ATCC 18683 / 1980 / Ss-1</strain>
    </source>
</reference>
<sequence length="198" mass="22185">MNLTEPTQSPNPEPTIVAWNGLSDPRDPFNWSLRKKWLVITLALLASFISSMNSTIISVAHNPINKEFGISDSHFPNSYWPIASWGVRGAIFSLVLFPVMEDFSIKPGETTTQRGKRDIHSRRTSKTPIHQILIKSVQRPLYVLFTESVIFIATLWAAFSLGTIYLFTQSVEQVYSHVTVGSVSKQVTFSSQSLLANV</sequence>